<gene>
    <name evidence="1" type="ORF">pdam_00003273</name>
</gene>
<organism evidence="1 2">
    <name type="scientific">Pocillopora damicornis</name>
    <name type="common">Cauliflower coral</name>
    <name type="synonym">Millepora damicornis</name>
    <dbReference type="NCBI Taxonomy" id="46731"/>
    <lineage>
        <taxon>Eukaryota</taxon>
        <taxon>Metazoa</taxon>
        <taxon>Cnidaria</taxon>
        <taxon>Anthozoa</taxon>
        <taxon>Hexacorallia</taxon>
        <taxon>Scleractinia</taxon>
        <taxon>Astrocoeniina</taxon>
        <taxon>Pocilloporidae</taxon>
        <taxon>Pocillopora</taxon>
    </lineage>
</organism>
<dbReference type="EMBL" id="RCHS01003527">
    <property type="protein sequence ID" value="RMX41132.1"/>
    <property type="molecule type" value="Genomic_DNA"/>
</dbReference>
<dbReference type="SUPFAM" id="SSF49998">
    <property type="entry name" value="Amine oxidase catalytic domain"/>
    <property type="match status" value="1"/>
</dbReference>
<protein>
    <submittedName>
        <fullName evidence="1">Uncharacterized protein</fullName>
    </submittedName>
</protein>
<dbReference type="Gene3D" id="2.70.98.20">
    <property type="entry name" value="Copper amine oxidase, catalytic domain"/>
    <property type="match status" value="1"/>
</dbReference>
<dbReference type="GO" id="GO:0009308">
    <property type="term" value="P:amine metabolic process"/>
    <property type="evidence" value="ECO:0007669"/>
    <property type="project" value="InterPro"/>
</dbReference>
<name>A0A3M6TI89_POCDA</name>
<comment type="caution">
    <text evidence="1">The sequence shown here is derived from an EMBL/GenBank/DDBJ whole genome shotgun (WGS) entry which is preliminary data.</text>
</comment>
<reference evidence="1 2" key="1">
    <citation type="journal article" date="2018" name="Sci. Rep.">
        <title>Comparative analysis of the Pocillopora damicornis genome highlights role of immune system in coral evolution.</title>
        <authorList>
            <person name="Cunning R."/>
            <person name="Bay R.A."/>
            <person name="Gillette P."/>
            <person name="Baker A.C."/>
            <person name="Traylor-Knowles N."/>
        </authorList>
    </citation>
    <scope>NUCLEOTIDE SEQUENCE [LARGE SCALE GENOMIC DNA]</scope>
    <source>
        <strain evidence="1">RSMAS</strain>
        <tissue evidence="1">Whole animal</tissue>
    </source>
</reference>
<dbReference type="GO" id="GO:0008131">
    <property type="term" value="F:primary methylamine oxidase activity"/>
    <property type="evidence" value="ECO:0007669"/>
    <property type="project" value="InterPro"/>
</dbReference>
<evidence type="ECO:0000313" key="2">
    <source>
        <dbReference type="Proteomes" id="UP000275408"/>
    </source>
</evidence>
<accession>A0A3M6TI89</accession>
<dbReference type="InterPro" id="IPR036460">
    <property type="entry name" value="Cu_amine_oxidase_C_sf"/>
</dbReference>
<keyword evidence="2" id="KW-1185">Reference proteome</keyword>
<proteinExistence type="predicted"/>
<sequence length="87" mass="9930">MGANRGYRIDIGDMVIKLYPKDWALVKGAAWDLNKTTVTKRKETEETSSSFYNQCSMYDPVVKVQRSPCSPRKPILLFVPFDLTAQI</sequence>
<evidence type="ECO:0000313" key="1">
    <source>
        <dbReference type="EMBL" id="RMX41132.1"/>
    </source>
</evidence>
<dbReference type="Proteomes" id="UP000275408">
    <property type="component" value="Unassembled WGS sequence"/>
</dbReference>
<dbReference type="GO" id="GO:0005507">
    <property type="term" value="F:copper ion binding"/>
    <property type="evidence" value="ECO:0007669"/>
    <property type="project" value="InterPro"/>
</dbReference>
<dbReference type="GO" id="GO:0048038">
    <property type="term" value="F:quinone binding"/>
    <property type="evidence" value="ECO:0007669"/>
    <property type="project" value="InterPro"/>
</dbReference>
<dbReference type="AlphaFoldDB" id="A0A3M6TI89"/>